<dbReference type="STRING" id="247490.KSU1_B0065"/>
<dbReference type="Pfam" id="PF13592">
    <property type="entry name" value="HTH_33"/>
    <property type="match status" value="1"/>
</dbReference>
<sequence length="280" mass="32434">MIPQFKSTQKPSLNKKEFKILDQAVQKPPRQSGIKTGRWSGKSVAAYIKKVFGKTVHPHTARRYLRRLGFVLKRPHKKFTKAKEKDQRAFAMALERLEQSRPTKSVTVWIDEGHIWQDGLLRRMWCPKAKEACVDSLSPGKKKLSFYVAVVRPVGKIITLQVKKFHQQNTARFLKKIRTCLPGYHIDAVWDNAPYHQGSIIKEIQKETNIQVHHLPSYSPNMNAAEQWIRWAKETLSYNICWETLKALIRSFNGFVASMVQRTSEILSRCVSYTFGFNCC</sequence>
<comment type="caution">
    <text evidence="3">The sequence shown here is derived from an EMBL/GenBank/DDBJ whole genome shotgun (WGS) entry which is preliminary data.</text>
</comment>
<reference evidence="3 4" key="1">
    <citation type="journal article" date="2012" name="FEBS Lett.">
        <title>Anammox organism KSU-1 expresses a NirK-type copper-containing nitrite reductase instead of a NirS-type with cytochrome cd1.</title>
        <authorList>
            <person name="Hira D."/>
            <person name="Toh H."/>
            <person name="Migita C.T."/>
            <person name="Okubo H."/>
            <person name="Nishiyama T."/>
            <person name="Hattori M."/>
            <person name="Furukawa K."/>
            <person name="Fujii T."/>
        </authorList>
    </citation>
    <scope>NUCLEOTIDE SEQUENCE [LARGE SCALE GENOMIC DNA]</scope>
</reference>
<dbReference type="Gene3D" id="3.30.420.10">
    <property type="entry name" value="Ribonuclease H-like superfamily/Ribonuclease H"/>
    <property type="match status" value="1"/>
</dbReference>
<feature type="domain" description="Tc1-like transposase DDE" evidence="1">
    <location>
        <begin position="107"/>
        <end position="248"/>
    </location>
</feature>
<keyword evidence="4" id="KW-1185">Reference proteome</keyword>
<protein>
    <recommendedName>
        <fullName evidence="5">Transposase</fullName>
    </recommendedName>
</protein>
<dbReference type="PANTHER" id="PTHR46564:SF1">
    <property type="entry name" value="TRANSPOSASE"/>
    <property type="match status" value="1"/>
</dbReference>
<evidence type="ECO:0000313" key="4">
    <source>
        <dbReference type="Proteomes" id="UP000002985"/>
    </source>
</evidence>
<dbReference type="PANTHER" id="PTHR46564">
    <property type="entry name" value="TRANSPOSASE"/>
    <property type="match status" value="1"/>
</dbReference>
<proteinExistence type="predicted"/>
<evidence type="ECO:0000259" key="1">
    <source>
        <dbReference type="Pfam" id="PF13358"/>
    </source>
</evidence>
<dbReference type="InterPro" id="IPR012337">
    <property type="entry name" value="RNaseH-like_sf"/>
</dbReference>
<organism evidence="3 4">
    <name type="scientific">Candidatus Jettenia caeni</name>
    <dbReference type="NCBI Taxonomy" id="247490"/>
    <lineage>
        <taxon>Bacteria</taxon>
        <taxon>Pseudomonadati</taxon>
        <taxon>Planctomycetota</taxon>
        <taxon>Candidatus Brocadiia</taxon>
        <taxon>Candidatus Brocadiales</taxon>
        <taxon>Candidatus Brocadiaceae</taxon>
        <taxon>Candidatus Jettenia</taxon>
    </lineage>
</organism>
<dbReference type="InterPro" id="IPR038717">
    <property type="entry name" value="Tc1-like_DDE_dom"/>
</dbReference>
<dbReference type="Proteomes" id="UP000002985">
    <property type="component" value="Unassembled WGS sequence"/>
</dbReference>
<dbReference type="eggNOG" id="COG3335">
    <property type="taxonomic scope" value="Bacteria"/>
</dbReference>
<evidence type="ECO:0000259" key="2">
    <source>
        <dbReference type="Pfam" id="PF13592"/>
    </source>
</evidence>
<gene>
    <name evidence="3" type="ORF">KSU1_B0065</name>
</gene>
<dbReference type="InterPro" id="IPR047655">
    <property type="entry name" value="Transpos_IS630-like"/>
</dbReference>
<dbReference type="Pfam" id="PF13358">
    <property type="entry name" value="DDE_3"/>
    <property type="match status" value="1"/>
</dbReference>
<dbReference type="GO" id="GO:0003676">
    <property type="term" value="F:nucleic acid binding"/>
    <property type="evidence" value="ECO:0007669"/>
    <property type="project" value="InterPro"/>
</dbReference>
<dbReference type="NCBIfam" id="NF033545">
    <property type="entry name" value="transpos_IS630"/>
    <property type="match status" value="1"/>
</dbReference>
<name>I3IGS7_9BACT</name>
<dbReference type="SUPFAM" id="SSF53098">
    <property type="entry name" value="Ribonuclease H-like"/>
    <property type="match status" value="1"/>
</dbReference>
<accession>I3IGS7</accession>
<dbReference type="InterPro" id="IPR025959">
    <property type="entry name" value="Winged_HTH_dom"/>
</dbReference>
<dbReference type="InterPro" id="IPR036397">
    <property type="entry name" value="RNaseH_sf"/>
</dbReference>
<dbReference type="AlphaFoldDB" id="I3IGS7"/>
<feature type="domain" description="Winged helix-turn helix" evidence="2">
    <location>
        <begin position="37"/>
        <end position="90"/>
    </location>
</feature>
<evidence type="ECO:0008006" key="5">
    <source>
        <dbReference type="Google" id="ProtNLM"/>
    </source>
</evidence>
<dbReference type="EMBL" id="BAFH01000002">
    <property type="protein sequence ID" value="GAB60922.1"/>
    <property type="molecule type" value="Genomic_DNA"/>
</dbReference>
<evidence type="ECO:0000313" key="3">
    <source>
        <dbReference type="EMBL" id="GAB60922.1"/>
    </source>
</evidence>